<feature type="transmembrane region" description="Helical" evidence="3">
    <location>
        <begin position="165"/>
        <end position="188"/>
    </location>
</feature>
<evidence type="ECO:0000259" key="4">
    <source>
        <dbReference type="PROSITE" id="PS51384"/>
    </source>
</evidence>
<dbReference type="InterPro" id="IPR050415">
    <property type="entry name" value="MRET"/>
</dbReference>
<name>A0ABT7MJN5_9PSEU</name>
<dbReference type="Gene3D" id="2.40.30.10">
    <property type="entry name" value="Translation factors"/>
    <property type="match status" value="1"/>
</dbReference>
<keyword evidence="3" id="KW-1133">Transmembrane helix</keyword>
<keyword evidence="3" id="KW-0472">Membrane</keyword>
<dbReference type="Gene3D" id="3.40.50.80">
    <property type="entry name" value="Nucleotide-binding domain of ferredoxin-NADP reductase (FNR) module"/>
    <property type="match status" value="1"/>
</dbReference>
<comment type="caution">
    <text evidence="5">The sequence shown here is derived from an EMBL/GenBank/DDBJ whole genome shotgun (WGS) entry which is preliminary data.</text>
</comment>
<protein>
    <recommendedName>
        <fullName evidence="4">FAD-binding FR-type domain-containing protein</fullName>
    </recommendedName>
</protein>
<feature type="transmembrane region" description="Helical" evidence="3">
    <location>
        <begin position="570"/>
        <end position="591"/>
    </location>
</feature>
<evidence type="ECO:0000256" key="2">
    <source>
        <dbReference type="SAM" id="MobiDB-lite"/>
    </source>
</evidence>
<dbReference type="PRINTS" id="PR00410">
    <property type="entry name" value="PHEHYDRXLASE"/>
</dbReference>
<keyword evidence="6" id="KW-1185">Reference proteome</keyword>
<organism evidence="5 6">
    <name type="scientific">Actinomycetospora termitidis</name>
    <dbReference type="NCBI Taxonomy" id="3053470"/>
    <lineage>
        <taxon>Bacteria</taxon>
        <taxon>Bacillati</taxon>
        <taxon>Actinomycetota</taxon>
        <taxon>Actinomycetes</taxon>
        <taxon>Pseudonocardiales</taxon>
        <taxon>Pseudonocardiaceae</taxon>
        <taxon>Actinomycetospora</taxon>
    </lineage>
</organism>
<dbReference type="RefSeq" id="WP_286057036.1">
    <property type="nucleotide sequence ID" value="NZ_JASVWF010000011.1"/>
</dbReference>
<gene>
    <name evidence="5" type="ORF">QRT03_30965</name>
</gene>
<proteinExistence type="predicted"/>
<feature type="transmembrane region" description="Helical" evidence="3">
    <location>
        <begin position="135"/>
        <end position="158"/>
    </location>
</feature>
<comment type="cofactor">
    <cofactor evidence="1">
        <name>FAD</name>
        <dbReference type="ChEBI" id="CHEBI:57692"/>
    </cofactor>
</comment>
<feature type="transmembrane region" description="Helical" evidence="3">
    <location>
        <begin position="51"/>
        <end position="71"/>
    </location>
</feature>
<dbReference type="InterPro" id="IPR017938">
    <property type="entry name" value="Riboflavin_synthase-like_b-brl"/>
</dbReference>
<feature type="transmembrane region" description="Helical" evidence="3">
    <location>
        <begin position="25"/>
        <end position="45"/>
    </location>
</feature>
<dbReference type="PANTHER" id="PTHR47354">
    <property type="entry name" value="NADH OXIDOREDUCTASE HCR"/>
    <property type="match status" value="1"/>
</dbReference>
<sequence length="821" mass="85000">MALLPARGQRLVLGLVDPRAITPRVGAHLVLAALPLLAITAHVAGVSPMHLTAGLLIVPATILLACLAVFAPTPEDRLITVGLRWGIAATAVYDLVRLDTVALLGWWADFIPTMGTWLLDLDPSQLVLGGVAGYVWRYAGDGGGLGVVFVVLTAATGLRHLGRRLVVTAAVLFAVVPTWGGLIATVALTGRGQQMLFPLTPTTISLSLLGHVVFGLVLGFGIARCPVDLEAHWTRPRLIDLPALDPAAVVPLPVHATAQRVAPDRSPAPAALTAAARPQLAAALTPAAVVPPPAPAELTIELVPIATTSPTGPAAPPGPSLAPSSSSSSVSTGGFGACYPRAAEHPCDVGPTSASALSSPPSVRSTEDLAPPVPAVSMPAPAGSSTLVPLAARPEPASRGLRREWVLAAVGVALVLPLTATWLSGATPRGAKAVLSFAGVAGVGALALAVVTMSRSRRLTRTVGWPGLLGWHRLLGYGALAAVAIHVGVVVAYSPKGLALLNPIGASAPIASGLAAAAALLAAAVMFTRPLARLLPHRTRRGLHVSAAASVAIAAGLHIVWMHVPDTAAGLAWTLVLALAIAAVLIARWWWRPGRAVPMLIHTSRREPGGLVTLRLVPAAGTDHGLRFAPGQFVWLRRTRWPRPAGEHPFTLASSAHEHRYLELTISPAGRFTRRLTALTPGATVYLDGPHGAFTPDTTIAGDRAAGGLVLIAGGSGIAPMLAILRTLADDRDQRRHRLVVSAPGRPYAGELDALAALLDLEVTWLDGRWIDPALLREVLPESGLDQYGFFVCGPDAVITGTLAALDRLDVPAAAIATERY</sequence>
<feature type="transmembrane region" description="Helical" evidence="3">
    <location>
        <begin position="543"/>
        <end position="564"/>
    </location>
</feature>
<dbReference type="EMBL" id="JASVWF010000011">
    <property type="protein sequence ID" value="MDL5160424.1"/>
    <property type="molecule type" value="Genomic_DNA"/>
</dbReference>
<feature type="transmembrane region" description="Helical" evidence="3">
    <location>
        <begin position="433"/>
        <end position="453"/>
    </location>
</feature>
<dbReference type="Proteomes" id="UP001231924">
    <property type="component" value="Unassembled WGS sequence"/>
</dbReference>
<feature type="region of interest" description="Disordered" evidence="2">
    <location>
        <begin position="349"/>
        <end position="378"/>
    </location>
</feature>
<feature type="compositionally biased region" description="Low complexity" evidence="2">
    <location>
        <begin position="353"/>
        <end position="362"/>
    </location>
</feature>
<dbReference type="SUPFAM" id="SSF63380">
    <property type="entry name" value="Riboflavin synthase domain-like"/>
    <property type="match status" value="1"/>
</dbReference>
<accession>A0ABT7MJN5</accession>
<feature type="transmembrane region" description="Helical" evidence="3">
    <location>
        <begin position="474"/>
        <end position="494"/>
    </location>
</feature>
<feature type="region of interest" description="Disordered" evidence="2">
    <location>
        <begin position="309"/>
        <end position="328"/>
    </location>
</feature>
<feature type="domain" description="FAD-binding FR-type" evidence="4">
    <location>
        <begin position="594"/>
        <end position="697"/>
    </location>
</feature>
<evidence type="ECO:0000256" key="3">
    <source>
        <dbReference type="SAM" id="Phobius"/>
    </source>
</evidence>
<evidence type="ECO:0000313" key="6">
    <source>
        <dbReference type="Proteomes" id="UP001231924"/>
    </source>
</evidence>
<dbReference type="PANTHER" id="PTHR47354:SF5">
    <property type="entry name" value="PROTEIN RFBI"/>
    <property type="match status" value="1"/>
</dbReference>
<dbReference type="PROSITE" id="PS51384">
    <property type="entry name" value="FAD_FR"/>
    <property type="match status" value="1"/>
</dbReference>
<dbReference type="SUPFAM" id="SSF52343">
    <property type="entry name" value="Ferredoxin reductase-like, C-terminal NADP-linked domain"/>
    <property type="match status" value="1"/>
</dbReference>
<keyword evidence="3" id="KW-0812">Transmembrane</keyword>
<feature type="transmembrane region" description="Helical" evidence="3">
    <location>
        <begin position="208"/>
        <end position="227"/>
    </location>
</feature>
<dbReference type="InterPro" id="IPR017927">
    <property type="entry name" value="FAD-bd_FR_type"/>
</dbReference>
<feature type="transmembrane region" description="Helical" evidence="3">
    <location>
        <begin position="405"/>
        <end position="427"/>
    </location>
</feature>
<dbReference type="InterPro" id="IPR039261">
    <property type="entry name" value="FNR_nucleotide-bd"/>
</dbReference>
<feature type="transmembrane region" description="Helical" evidence="3">
    <location>
        <begin position="506"/>
        <end position="531"/>
    </location>
</feature>
<reference evidence="5 6" key="1">
    <citation type="submission" date="2023-06" db="EMBL/GenBank/DDBJ databases">
        <title>Actinomycetospora Odt1-22.</title>
        <authorList>
            <person name="Supong K."/>
        </authorList>
    </citation>
    <scope>NUCLEOTIDE SEQUENCE [LARGE SCALE GENOMIC DNA]</scope>
    <source>
        <strain evidence="5 6">Odt1-22</strain>
    </source>
</reference>
<evidence type="ECO:0000256" key="1">
    <source>
        <dbReference type="ARBA" id="ARBA00001974"/>
    </source>
</evidence>
<feature type="transmembrane region" description="Helical" evidence="3">
    <location>
        <begin position="83"/>
        <end position="108"/>
    </location>
</feature>
<evidence type="ECO:0000313" key="5">
    <source>
        <dbReference type="EMBL" id="MDL5160424.1"/>
    </source>
</evidence>